<accession>A0ABW2CPR8</accession>
<keyword evidence="7" id="KW-0808">Transferase</keyword>
<evidence type="ECO:0000256" key="1">
    <source>
        <dbReference type="ARBA" id="ARBA00004496"/>
    </source>
</evidence>
<dbReference type="GO" id="GO:0008168">
    <property type="term" value="F:methyltransferase activity"/>
    <property type="evidence" value="ECO:0007669"/>
    <property type="project" value="UniProtKB-KW"/>
</dbReference>
<evidence type="ECO:0000313" key="12">
    <source>
        <dbReference type="EMBL" id="MFC6883255.1"/>
    </source>
</evidence>
<dbReference type="EMBL" id="JBHSXS010000018">
    <property type="protein sequence ID" value="MFC6883255.1"/>
    <property type="molecule type" value="Genomic_DNA"/>
</dbReference>
<gene>
    <name evidence="12" type="ORF">ACFQKB_26100</name>
</gene>
<evidence type="ECO:0000256" key="10">
    <source>
        <dbReference type="ARBA" id="ARBA00031323"/>
    </source>
</evidence>
<dbReference type="PANTHER" id="PTHR11579">
    <property type="entry name" value="PROTEIN-L-ISOASPARTATE O-METHYLTRANSFERASE"/>
    <property type="match status" value="1"/>
</dbReference>
<organism evidence="12 13">
    <name type="scientific">Actinomadura yumaensis</name>
    <dbReference type="NCBI Taxonomy" id="111807"/>
    <lineage>
        <taxon>Bacteria</taxon>
        <taxon>Bacillati</taxon>
        <taxon>Actinomycetota</taxon>
        <taxon>Actinomycetes</taxon>
        <taxon>Streptosporangiales</taxon>
        <taxon>Thermomonosporaceae</taxon>
        <taxon>Actinomadura</taxon>
    </lineage>
</organism>
<dbReference type="EC" id="2.1.1.77" evidence="3"/>
<evidence type="ECO:0000256" key="7">
    <source>
        <dbReference type="ARBA" id="ARBA00022679"/>
    </source>
</evidence>
<comment type="subcellular location">
    <subcellularLocation>
        <location evidence="1">Cytoplasm</location>
    </subcellularLocation>
</comment>
<proteinExistence type="inferred from homology"/>
<protein>
    <recommendedName>
        <fullName evidence="4">Protein-L-isoaspartate O-methyltransferase</fullName>
        <ecNumber evidence="3">2.1.1.77</ecNumber>
    </recommendedName>
    <alternativeName>
        <fullName evidence="11">L-isoaspartyl protein carboxyl methyltransferase</fullName>
    </alternativeName>
    <alternativeName>
        <fullName evidence="9">Protein L-isoaspartyl methyltransferase</fullName>
    </alternativeName>
    <alternativeName>
        <fullName evidence="10">Protein-beta-aspartate methyltransferase</fullName>
    </alternativeName>
</protein>
<keyword evidence="6 12" id="KW-0489">Methyltransferase</keyword>
<evidence type="ECO:0000256" key="3">
    <source>
        <dbReference type="ARBA" id="ARBA00011890"/>
    </source>
</evidence>
<dbReference type="InterPro" id="IPR000682">
    <property type="entry name" value="PCMT"/>
</dbReference>
<keyword evidence="8" id="KW-0949">S-adenosyl-L-methionine</keyword>
<comment type="caution">
    <text evidence="12">The sequence shown here is derived from an EMBL/GenBank/DDBJ whole genome shotgun (WGS) entry which is preliminary data.</text>
</comment>
<sequence>MDARAAVRAVPREAFIPDVIWVHRGDGWSVPVRRGEDPERWAELAGSGDSIVIQMDDGTAAEKGAWPTSSSTAPEGMVTMIDALGVQPGMRVLEIGTGSGFNAAVLAHLLGAENVTTMEIDAALAEHARTALDRAGYPVHVVTGDGAEGYAAGAPYDRVVVTASVHTVPYAWIEQTKPGGILVVPWAFTFHPDGPLAKLTVRNDGTAEGRFIGPGFYMPVRDQRVRQAVLHETRERWSKAGEPSCTRYGVTVTRDGQRIWLDTPDNPVA</sequence>
<dbReference type="GO" id="GO:0032259">
    <property type="term" value="P:methylation"/>
    <property type="evidence" value="ECO:0007669"/>
    <property type="project" value="UniProtKB-KW"/>
</dbReference>
<dbReference type="RefSeq" id="WP_160822515.1">
    <property type="nucleotide sequence ID" value="NZ_JBHSXS010000018.1"/>
</dbReference>
<evidence type="ECO:0000256" key="2">
    <source>
        <dbReference type="ARBA" id="ARBA00005369"/>
    </source>
</evidence>
<dbReference type="CDD" id="cd02440">
    <property type="entry name" value="AdoMet_MTases"/>
    <property type="match status" value="1"/>
</dbReference>
<evidence type="ECO:0000256" key="5">
    <source>
        <dbReference type="ARBA" id="ARBA00022490"/>
    </source>
</evidence>
<evidence type="ECO:0000256" key="4">
    <source>
        <dbReference type="ARBA" id="ARBA00013346"/>
    </source>
</evidence>
<reference evidence="13" key="1">
    <citation type="journal article" date="2019" name="Int. J. Syst. Evol. Microbiol.">
        <title>The Global Catalogue of Microorganisms (GCM) 10K type strain sequencing project: providing services to taxonomists for standard genome sequencing and annotation.</title>
        <authorList>
            <consortium name="The Broad Institute Genomics Platform"/>
            <consortium name="The Broad Institute Genome Sequencing Center for Infectious Disease"/>
            <person name="Wu L."/>
            <person name="Ma J."/>
        </authorList>
    </citation>
    <scope>NUCLEOTIDE SEQUENCE [LARGE SCALE GENOMIC DNA]</scope>
    <source>
        <strain evidence="13">JCM 3369</strain>
    </source>
</reference>
<evidence type="ECO:0000256" key="6">
    <source>
        <dbReference type="ARBA" id="ARBA00022603"/>
    </source>
</evidence>
<dbReference type="Proteomes" id="UP001596380">
    <property type="component" value="Unassembled WGS sequence"/>
</dbReference>
<keyword evidence="13" id="KW-1185">Reference proteome</keyword>
<evidence type="ECO:0000256" key="11">
    <source>
        <dbReference type="ARBA" id="ARBA00031350"/>
    </source>
</evidence>
<dbReference type="PANTHER" id="PTHR11579:SF0">
    <property type="entry name" value="PROTEIN-L-ISOASPARTATE(D-ASPARTATE) O-METHYLTRANSFERASE"/>
    <property type="match status" value="1"/>
</dbReference>
<dbReference type="Pfam" id="PF01135">
    <property type="entry name" value="PCMT"/>
    <property type="match status" value="1"/>
</dbReference>
<evidence type="ECO:0000256" key="8">
    <source>
        <dbReference type="ARBA" id="ARBA00022691"/>
    </source>
</evidence>
<dbReference type="SUPFAM" id="SSF53335">
    <property type="entry name" value="S-adenosyl-L-methionine-dependent methyltransferases"/>
    <property type="match status" value="1"/>
</dbReference>
<evidence type="ECO:0000313" key="13">
    <source>
        <dbReference type="Proteomes" id="UP001596380"/>
    </source>
</evidence>
<comment type="similarity">
    <text evidence="2">Belongs to the methyltransferase superfamily. L-isoaspartyl/D-aspartyl protein methyltransferase family.</text>
</comment>
<name>A0ABW2CPR8_9ACTN</name>
<dbReference type="Gene3D" id="3.40.50.150">
    <property type="entry name" value="Vaccinia Virus protein VP39"/>
    <property type="match status" value="1"/>
</dbReference>
<dbReference type="InterPro" id="IPR029063">
    <property type="entry name" value="SAM-dependent_MTases_sf"/>
</dbReference>
<evidence type="ECO:0000256" key="9">
    <source>
        <dbReference type="ARBA" id="ARBA00030757"/>
    </source>
</evidence>
<keyword evidence="5" id="KW-0963">Cytoplasm</keyword>